<evidence type="ECO:0000313" key="1">
    <source>
        <dbReference type="EMBL" id="KAJ8631082.1"/>
    </source>
</evidence>
<name>A0ACC2LD93_PERAE</name>
<organism evidence="1 2">
    <name type="scientific">Persea americana</name>
    <name type="common">Avocado</name>
    <dbReference type="NCBI Taxonomy" id="3435"/>
    <lineage>
        <taxon>Eukaryota</taxon>
        <taxon>Viridiplantae</taxon>
        <taxon>Streptophyta</taxon>
        <taxon>Embryophyta</taxon>
        <taxon>Tracheophyta</taxon>
        <taxon>Spermatophyta</taxon>
        <taxon>Magnoliopsida</taxon>
        <taxon>Magnoliidae</taxon>
        <taxon>Laurales</taxon>
        <taxon>Lauraceae</taxon>
        <taxon>Persea</taxon>
    </lineage>
</organism>
<accession>A0ACC2LD93</accession>
<gene>
    <name evidence="1" type="ORF">MRB53_024405</name>
</gene>
<comment type="caution">
    <text evidence="1">The sequence shown here is derived from an EMBL/GenBank/DDBJ whole genome shotgun (WGS) entry which is preliminary data.</text>
</comment>
<keyword evidence="2" id="KW-1185">Reference proteome</keyword>
<dbReference type="EMBL" id="CM056815">
    <property type="protein sequence ID" value="KAJ8631082.1"/>
    <property type="molecule type" value="Genomic_DNA"/>
</dbReference>
<dbReference type="Proteomes" id="UP001234297">
    <property type="component" value="Chromosome 7"/>
</dbReference>
<protein>
    <submittedName>
        <fullName evidence="1">Uncharacterized protein</fullName>
    </submittedName>
</protein>
<reference evidence="1 2" key="1">
    <citation type="journal article" date="2022" name="Hortic Res">
        <title>A haplotype resolved chromosomal level avocado genome allows analysis of novel avocado genes.</title>
        <authorList>
            <person name="Nath O."/>
            <person name="Fletcher S.J."/>
            <person name="Hayward A."/>
            <person name="Shaw L.M."/>
            <person name="Masouleh A.K."/>
            <person name="Furtado A."/>
            <person name="Henry R.J."/>
            <person name="Mitter N."/>
        </authorList>
    </citation>
    <scope>NUCLEOTIDE SEQUENCE [LARGE SCALE GENOMIC DNA]</scope>
    <source>
        <strain evidence="2">cv. Hass</strain>
    </source>
</reference>
<evidence type="ECO:0000313" key="2">
    <source>
        <dbReference type="Proteomes" id="UP001234297"/>
    </source>
</evidence>
<sequence length="487" mass="54713">MLPMIADQGLNARVMEERKVGVEVCRNERDGSFTRDAVSKALRVVMVEKEGECIRENAKEMQNIFGDKGRHDHYIDEFVQYLIKHRGEGKTPKGLPPLEPSPPPPIHGLPEHAQATSDISLDQHHLLRELHEGLESRVCNFLRNQDPSPDWIINDFGMDWALRAARSFRLPCAFFCPLTAATLSFIGPPSVHLARAEQAHNIISPELLIAVPPWVTIPSSVSHRYHEAVQQIELAKQYPGGKPVLPVGFLSPSPPTPLHKEEIGGDNSIWELIKWLDTQKHSSTVFVAFGSELRLTRELVTELAFGLELSQLPFLWAYSGDPTLLPIGFQERIKYRGTVFMGWAPQPTFLAHPSVGAFLNHAGWGSTVEGLSFGKPLVMLPMIADKGPNARLMEKKKVAVEVCRNERDGTFTRDALAKALRLVTVDKEVALVTVEKEGEFIRADTGELQKIFGDKGRNDQYIDQFVQYLIKHRSEEKTLESRLYAKK</sequence>
<proteinExistence type="predicted"/>